<dbReference type="Proteomes" id="UP000013785">
    <property type="component" value="Unassembled WGS sequence"/>
</dbReference>
<dbReference type="Gene3D" id="3.90.1580.10">
    <property type="entry name" value="paralog of FGE (formylglycine-generating enzyme)"/>
    <property type="match status" value="1"/>
</dbReference>
<feature type="domain" description="DUF7278" evidence="1">
    <location>
        <begin position="149"/>
        <end position="218"/>
    </location>
</feature>
<dbReference type="RefSeq" id="WP_010767656.1">
    <property type="nucleotide sequence ID" value="NZ_ASWE01000002.1"/>
</dbReference>
<dbReference type="EMBL" id="AJAT01000011">
    <property type="protein sequence ID" value="EOL46178.1"/>
    <property type="molecule type" value="Genomic_DNA"/>
</dbReference>
<organism evidence="2 3">
    <name type="scientific">Enterococcus phoeniculicola ATCC BAA-412</name>
    <dbReference type="NCBI Taxonomy" id="1158610"/>
    <lineage>
        <taxon>Bacteria</taxon>
        <taxon>Bacillati</taxon>
        <taxon>Bacillota</taxon>
        <taxon>Bacilli</taxon>
        <taxon>Lactobacillales</taxon>
        <taxon>Enterococcaceae</taxon>
        <taxon>Enterococcus</taxon>
    </lineage>
</organism>
<dbReference type="InterPro" id="IPR055702">
    <property type="entry name" value="DUF7278"/>
</dbReference>
<evidence type="ECO:0000313" key="3">
    <source>
        <dbReference type="Proteomes" id="UP000013785"/>
    </source>
</evidence>
<protein>
    <recommendedName>
        <fullName evidence="1">DUF7278 domain-containing protein</fullName>
    </recommendedName>
</protein>
<evidence type="ECO:0000259" key="1">
    <source>
        <dbReference type="Pfam" id="PF23944"/>
    </source>
</evidence>
<sequence length="354" mass="40753">MNFFNQLEWSHWKQLTLEDKQLLFRQILMYYVSPLVKVSDVTLVDYELAGIKCTTFECKLDNEEFVFIPGNKEAILGWDLGIQGLPIQEVVYEQELAEESEIFLQFKEIYGFEILDDFNDYVNDFTTPLRKVAVAPMLVQKYALPVGTSFVGSYHTVTANFEGNEIAAAPFLSEIKHQLSPKLSLEESLTWEFPRSLKKDNAYYLEMSSNEDTYSVYKHSADTHQELLKEIHAKGFDLLTEDQWEYAVGGGTRRIFRWGNELLSDQSPWAKSVREKKEGPNMFGLIIDTSKTRFELTRDPSVLKLDIIEDSGCPIIDCLPLSSYYQSGIMIQGESPLAPEEFLYRKTISIEMTQ</sequence>
<dbReference type="SUPFAM" id="SSF56436">
    <property type="entry name" value="C-type lectin-like"/>
    <property type="match status" value="1"/>
</dbReference>
<evidence type="ECO:0000313" key="2">
    <source>
        <dbReference type="EMBL" id="EOL46178.1"/>
    </source>
</evidence>
<dbReference type="InterPro" id="IPR016187">
    <property type="entry name" value="CTDL_fold"/>
</dbReference>
<dbReference type="Pfam" id="PF23944">
    <property type="entry name" value="DUF7278"/>
    <property type="match status" value="1"/>
</dbReference>
<reference evidence="2 3" key="1">
    <citation type="submission" date="2013-02" db="EMBL/GenBank/DDBJ databases">
        <title>The Genome Sequence of Enterococcus phoeniculicola BAA-412.</title>
        <authorList>
            <consortium name="The Broad Institute Genome Sequencing Platform"/>
            <consortium name="The Broad Institute Genome Sequencing Center for Infectious Disease"/>
            <person name="Earl A.M."/>
            <person name="Gilmore M.S."/>
            <person name="Lebreton F."/>
            <person name="Walker B."/>
            <person name="Young S.K."/>
            <person name="Zeng Q."/>
            <person name="Gargeya S."/>
            <person name="Fitzgerald M."/>
            <person name="Haas B."/>
            <person name="Abouelleil A."/>
            <person name="Alvarado L."/>
            <person name="Arachchi H.M."/>
            <person name="Berlin A.M."/>
            <person name="Chapman S.B."/>
            <person name="Dewar J."/>
            <person name="Goldberg J."/>
            <person name="Griggs A."/>
            <person name="Gujja S."/>
            <person name="Hansen M."/>
            <person name="Howarth C."/>
            <person name="Imamovic A."/>
            <person name="Larimer J."/>
            <person name="McCowan C."/>
            <person name="Murphy C."/>
            <person name="Neiman D."/>
            <person name="Pearson M."/>
            <person name="Priest M."/>
            <person name="Roberts A."/>
            <person name="Saif S."/>
            <person name="Shea T."/>
            <person name="Sisk P."/>
            <person name="Sykes S."/>
            <person name="Wortman J."/>
            <person name="Nusbaum C."/>
            <person name="Birren B."/>
        </authorList>
    </citation>
    <scope>NUCLEOTIDE SEQUENCE [LARGE SCALE GENOMIC DNA]</scope>
    <source>
        <strain evidence="2 3">ATCC BAA-412</strain>
    </source>
</reference>
<dbReference type="PATRIC" id="fig|1158610.3.peg.965"/>
<gene>
    <name evidence="2" type="ORF">UC3_00984</name>
</gene>
<dbReference type="STRING" id="154621.RV11_GL002535"/>
<keyword evidence="3" id="KW-1185">Reference proteome</keyword>
<comment type="caution">
    <text evidence="2">The sequence shown here is derived from an EMBL/GenBank/DDBJ whole genome shotgun (WGS) entry which is preliminary data.</text>
</comment>
<dbReference type="SUPFAM" id="SSF54534">
    <property type="entry name" value="FKBP-like"/>
    <property type="match status" value="1"/>
</dbReference>
<dbReference type="HOGENOM" id="CLU_068022_0_0_9"/>
<dbReference type="InterPro" id="IPR042095">
    <property type="entry name" value="SUMF_sf"/>
</dbReference>
<proteinExistence type="predicted"/>
<dbReference type="OrthoDB" id="4050476at2"/>
<accession>R3TYE4</accession>
<dbReference type="AlphaFoldDB" id="R3TYE4"/>
<dbReference type="eggNOG" id="COG1262">
    <property type="taxonomic scope" value="Bacteria"/>
</dbReference>
<name>R3TYE4_9ENTE</name>